<keyword evidence="12 17" id="KW-0239">DNA-directed DNA polymerase</keyword>
<dbReference type="InterPro" id="IPR008918">
    <property type="entry name" value="HhH2"/>
</dbReference>
<keyword evidence="6 17" id="KW-0548">Nucleotidyltransferase</keyword>
<dbReference type="SUPFAM" id="SSF47807">
    <property type="entry name" value="5' to 3' exonuclease, C-terminal subdomain"/>
    <property type="match status" value="1"/>
</dbReference>
<dbReference type="FunFam" id="1.10.150.20:FF:000003">
    <property type="entry name" value="DNA polymerase I"/>
    <property type="match status" value="1"/>
</dbReference>
<dbReference type="SMART" id="SM00475">
    <property type="entry name" value="53EXOc"/>
    <property type="match status" value="1"/>
</dbReference>
<keyword evidence="9 17" id="KW-0227">DNA damage</keyword>
<evidence type="ECO:0000256" key="6">
    <source>
        <dbReference type="ARBA" id="ARBA00022695"/>
    </source>
</evidence>
<keyword evidence="11" id="KW-0269">Exonuclease</keyword>
<dbReference type="InterPro" id="IPR020045">
    <property type="entry name" value="DNA_polI_H3TH"/>
</dbReference>
<dbReference type="PROSITE" id="PS00447">
    <property type="entry name" value="DNA_POLYMERASE_A"/>
    <property type="match status" value="1"/>
</dbReference>
<dbReference type="SMART" id="SM00482">
    <property type="entry name" value="POLAc"/>
    <property type="match status" value="1"/>
</dbReference>
<dbReference type="InterPro" id="IPR036397">
    <property type="entry name" value="RNaseH_sf"/>
</dbReference>
<dbReference type="SUPFAM" id="SSF56672">
    <property type="entry name" value="DNA/RNA polymerases"/>
    <property type="match status" value="1"/>
</dbReference>
<evidence type="ECO:0000256" key="15">
    <source>
        <dbReference type="ARBA" id="ARBA00049244"/>
    </source>
</evidence>
<evidence type="ECO:0000256" key="12">
    <source>
        <dbReference type="ARBA" id="ARBA00022932"/>
    </source>
</evidence>
<evidence type="ECO:0000256" key="9">
    <source>
        <dbReference type="ARBA" id="ARBA00022763"/>
    </source>
</evidence>
<dbReference type="NCBIfam" id="NF004397">
    <property type="entry name" value="PRK05755.1"/>
    <property type="match status" value="1"/>
</dbReference>
<dbReference type="InterPro" id="IPR029060">
    <property type="entry name" value="PIN-like_dom_sf"/>
</dbReference>
<dbReference type="GO" id="GO:0008408">
    <property type="term" value="F:3'-5' exonuclease activity"/>
    <property type="evidence" value="ECO:0007669"/>
    <property type="project" value="InterPro"/>
</dbReference>
<comment type="caution">
    <text evidence="21">The sequence shown here is derived from an EMBL/GenBank/DDBJ whole genome shotgun (WGS) entry which is preliminary data.</text>
</comment>
<dbReference type="Pfam" id="PF01367">
    <property type="entry name" value="5_3_exonuc"/>
    <property type="match status" value="1"/>
</dbReference>
<dbReference type="InterPro" id="IPR001098">
    <property type="entry name" value="DNA-dir_DNA_pol_A_palm_dom"/>
</dbReference>
<dbReference type="FunFam" id="3.40.50.1010:FF:000001">
    <property type="entry name" value="DNA polymerase I"/>
    <property type="match status" value="1"/>
</dbReference>
<name>A0A364KA40_9BACL</name>
<reference evidence="21 22" key="1">
    <citation type="submission" date="2018-06" db="EMBL/GenBank/DDBJ databases">
        <title>Thermoflavimicrobium daqus sp. nov., a thermophilic microbe isolated from Moutai-flavour Daqu.</title>
        <authorList>
            <person name="Wang X."/>
            <person name="Zhou H."/>
        </authorList>
    </citation>
    <scope>NUCLEOTIDE SEQUENCE [LARGE SCALE GENOMIC DNA]</scope>
    <source>
        <strain evidence="21 22">FBKL4.011</strain>
    </source>
</reference>
<dbReference type="InterPro" id="IPR043502">
    <property type="entry name" value="DNA/RNA_pol_sf"/>
</dbReference>
<comment type="subunit">
    <text evidence="2 17">Single-chain monomer with multiple functions.</text>
</comment>
<gene>
    <name evidence="17" type="primary">polA</name>
    <name evidence="21" type="ORF">DL897_01875</name>
</gene>
<dbReference type="EC" id="2.7.7.7" evidence="3 16"/>
<dbReference type="EMBL" id="QJKK01000001">
    <property type="protein sequence ID" value="RAL27110.1"/>
    <property type="molecule type" value="Genomic_DNA"/>
</dbReference>
<dbReference type="Proteomes" id="UP000251213">
    <property type="component" value="Unassembled WGS sequence"/>
</dbReference>
<feature type="domain" description="3'-5' exonuclease" evidence="18">
    <location>
        <begin position="302"/>
        <end position="472"/>
    </location>
</feature>
<dbReference type="OrthoDB" id="9806424at2"/>
<dbReference type="InterPro" id="IPR002298">
    <property type="entry name" value="DNA_polymerase_A"/>
</dbReference>
<dbReference type="Gene3D" id="3.30.420.10">
    <property type="entry name" value="Ribonuclease H-like superfamily/Ribonuclease H"/>
    <property type="match status" value="1"/>
</dbReference>
<dbReference type="CDD" id="cd09898">
    <property type="entry name" value="H3TH_53EXO"/>
    <property type="match status" value="1"/>
</dbReference>
<evidence type="ECO:0000313" key="21">
    <source>
        <dbReference type="EMBL" id="RAL27110.1"/>
    </source>
</evidence>
<dbReference type="PANTHER" id="PTHR10133:SF27">
    <property type="entry name" value="DNA POLYMERASE NU"/>
    <property type="match status" value="1"/>
</dbReference>
<keyword evidence="22" id="KW-1185">Reference proteome</keyword>
<dbReference type="AlphaFoldDB" id="A0A364KA40"/>
<dbReference type="FunFam" id="1.20.1060.10:FF:000001">
    <property type="entry name" value="DNA polymerase I"/>
    <property type="match status" value="1"/>
</dbReference>
<evidence type="ECO:0000256" key="13">
    <source>
        <dbReference type="ARBA" id="ARBA00023125"/>
    </source>
</evidence>
<dbReference type="InterPro" id="IPR002562">
    <property type="entry name" value="3'-5'_exonuclease_dom"/>
</dbReference>
<keyword evidence="7 17" id="KW-0235">DNA replication</keyword>
<evidence type="ECO:0000256" key="8">
    <source>
        <dbReference type="ARBA" id="ARBA00022722"/>
    </source>
</evidence>
<proteinExistence type="inferred from homology"/>
<dbReference type="GO" id="GO:0006261">
    <property type="term" value="P:DNA-templated DNA replication"/>
    <property type="evidence" value="ECO:0007669"/>
    <property type="project" value="UniProtKB-UniRule"/>
</dbReference>
<dbReference type="InterPro" id="IPR036279">
    <property type="entry name" value="5-3_exonuclease_C_sf"/>
</dbReference>
<evidence type="ECO:0000256" key="4">
    <source>
        <dbReference type="ARBA" id="ARBA00020311"/>
    </source>
</evidence>
<dbReference type="Pfam" id="PF22619">
    <property type="entry name" value="DNA_polI_exo1"/>
    <property type="match status" value="1"/>
</dbReference>
<dbReference type="FunFam" id="1.10.150.20:FF:000002">
    <property type="entry name" value="DNA polymerase I"/>
    <property type="match status" value="1"/>
</dbReference>
<dbReference type="PRINTS" id="PR00868">
    <property type="entry name" value="DNAPOLI"/>
</dbReference>
<evidence type="ECO:0000313" key="22">
    <source>
        <dbReference type="Proteomes" id="UP000251213"/>
    </source>
</evidence>
<dbReference type="SUPFAM" id="SSF88723">
    <property type="entry name" value="PIN domain-like"/>
    <property type="match status" value="1"/>
</dbReference>
<accession>A0A364KA40</accession>
<organism evidence="21 22">
    <name type="scientific">Thermoflavimicrobium daqui</name>
    <dbReference type="NCBI Taxonomy" id="2137476"/>
    <lineage>
        <taxon>Bacteria</taxon>
        <taxon>Bacillati</taxon>
        <taxon>Bacillota</taxon>
        <taxon>Bacilli</taxon>
        <taxon>Bacillales</taxon>
        <taxon>Thermoactinomycetaceae</taxon>
        <taxon>Thermoflavimicrobium</taxon>
    </lineage>
</organism>
<reference evidence="21 22" key="2">
    <citation type="submission" date="2018-06" db="EMBL/GenBank/DDBJ databases">
        <authorList>
            <person name="Zhirakovskaya E."/>
        </authorList>
    </citation>
    <scope>NUCLEOTIDE SEQUENCE [LARGE SCALE GENOMIC DNA]</scope>
    <source>
        <strain evidence="21 22">FBKL4.011</strain>
    </source>
</reference>
<keyword evidence="10" id="KW-0378">Hydrolase</keyword>
<dbReference type="GO" id="GO:0003887">
    <property type="term" value="F:DNA-directed DNA polymerase activity"/>
    <property type="evidence" value="ECO:0007669"/>
    <property type="project" value="UniProtKB-UniRule"/>
</dbReference>
<dbReference type="GO" id="GO:0006302">
    <property type="term" value="P:double-strand break repair"/>
    <property type="evidence" value="ECO:0007669"/>
    <property type="project" value="TreeGrafter"/>
</dbReference>
<dbReference type="CDD" id="cd09859">
    <property type="entry name" value="PIN_53EXO"/>
    <property type="match status" value="1"/>
</dbReference>
<evidence type="ECO:0000256" key="17">
    <source>
        <dbReference type="RuleBase" id="RU004460"/>
    </source>
</evidence>
<keyword evidence="8" id="KW-0540">Nuclease</keyword>
<dbReference type="InterPro" id="IPR012337">
    <property type="entry name" value="RNaseH-like_sf"/>
</dbReference>
<dbReference type="CDD" id="cd08637">
    <property type="entry name" value="DNA_pol_A_pol_I_C"/>
    <property type="match status" value="1"/>
</dbReference>
<dbReference type="GO" id="GO:0008409">
    <property type="term" value="F:5'-3' exonuclease activity"/>
    <property type="evidence" value="ECO:0007669"/>
    <property type="project" value="InterPro"/>
</dbReference>
<keyword evidence="5 17" id="KW-0808">Transferase</keyword>
<dbReference type="Gene3D" id="3.40.50.1010">
    <property type="entry name" value="5'-nuclease"/>
    <property type="match status" value="1"/>
</dbReference>
<dbReference type="InterPro" id="IPR018320">
    <property type="entry name" value="DNA_polymerase_1"/>
</dbReference>
<evidence type="ECO:0000256" key="7">
    <source>
        <dbReference type="ARBA" id="ARBA00022705"/>
    </source>
</evidence>
<evidence type="ECO:0000259" key="18">
    <source>
        <dbReference type="SMART" id="SM00474"/>
    </source>
</evidence>
<dbReference type="Pfam" id="PF02739">
    <property type="entry name" value="5_3_exonuc_N"/>
    <property type="match status" value="1"/>
</dbReference>
<evidence type="ECO:0000256" key="3">
    <source>
        <dbReference type="ARBA" id="ARBA00012417"/>
    </source>
</evidence>
<dbReference type="GO" id="GO:0003677">
    <property type="term" value="F:DNA binding"/>
    <property type="evidence" value="ECO:0007669"/>
    <property type="project" value="UniProtKB-UniRule"/>
</dbReference>
<feature type="domain" description="5'-3' exonuclease" evidence="19">
    <location>
        <begin position="2"/>
        <end position="261"/>
    </location>
</feature>
<protein>
    <recommendedName>
        <fullName evidence="4 16">DNA polymerase I</fullName>
        <ecNumber evidence="3 16">2.7.7.7</ecNumber>
    </recommendedName>
</protein>
<dbReference type="InterPro" id="IPR002421">
    <property type="entry name" value="5-3_exonuclease"/>
</dbReference>
<dbReference type="PANTHER" id="PTHR10133">
    <property type="entry name" value="DNA POLYMERASE I"/>
    <property type="match status" value="1"/>
</dbReference>
<dbReference type="Gene3D" id="1.20.1060.10">
    <property type="entry name" value="Taq DNA Polymerase, Chain T, domain 4"/>
    <property type="match status" value="1"/>
</dbReference>
<dbReference type="SMART" id="SM00474">
    <property type="entry name" value="35EXOc"/>
    <property type="match status" value="1"/>
</dbReference>
<dbReference type="NCBIfam" id="TIGR00593">
    <property type="entry name" value="pola"/>
    <property type="match status" value="1"/>
</dbReference>
<comment type="similarity">
    <text evidence="1 17">Belongs to the DNA polymerase type-A family.</text>
</comment>
<feature type="domain" description="DNA-directed DNA polymerase family A palm" evidence="20">
    <location>
        <begin position="638"/>
        <end position="845"/>
    </location>
</feature>
<dbReference type="Gene3D" id="3.30.70.370">
    <property type="match status" value="1"/>
</dbReference>
<dbReference type="InterPro" id="IPR019760">
    <property type="entry name" value="DNA-dir_DNA_pol_A_CS"/>
</dbReference>
<evidence type="ECO:0000256" key="11">
    <source>
        <dbReference type="ARBA" id="ARBA00022839"/>
    </source>
</evidence>
<evidence type="ECO:0000256" key="2">
    <source>
        <dbReference type="ARBA" id="ARBA00011541"/>
    </source>
</evidence>
<dbReference type="Pfam" id="PF00476">
    <property type="entry name" value="DNA_pol_A"/>
    <property type="match status" value="1"/>
</dbReference>
<evidence type="ECO:0000259" key="19">
    <source>
        <dbReference type="SMART" id="SM00475"/>
    </source>
</evidence>
<comment type="catalytic activity">
    <reaction evidence="15 17">
        <text>DNA(n) + a 2'-deoxyribonucleoside 5'-triphosphate = DNA(n+1) + diphosphate</text>
        <dbReference type="Rhea" id="RHEA:22508"/>
        <dbReference type="Rhea" id="RHEA-COMP:17339"/>
        <dbReference type="Rhea" id="RHEA-COMP:17340"/>
        <dbReference type="ChEBI" id="CHEBI:33019"/>
        <dbReference type="ChEBI" id="CHEBI:61560"/>
        <dbReference type="ChEBI" id="CHEBI:173112"/>
        <dbReference type="EC" id="2.7.7.7"/>
    </reaction>
</comment>
<evidence type="ECO:0000256" key="1">
    <source>
        <dbReference type="ARBA" id="ARBA00007705"/>
    </source>
</evidence>
<evidence type="ECO:0000256" key="16">
    <source>
        <dbReference type="NCBIfam" id="TIGR00593"/>
    </source>
</evidence>
<evidence type="ECO:0000259" key="20">
    <source>
        <dbReference type="SMART" id="SM00482"/>
    </source>
</evidence>
<dbReference type="SMART" id="SM00279">
    <property type="entry name" value="HhH2"/>
    <property type="match status" value="1"/>
</dbReference>
<evidence type="ECO:0000256" key="5">
    <source>
        <dbReference type="ARBA" id="ARBA00022679"/>
    </source>
</evidence>
<keyword evidence="14 17" id="KW-0234">DNA repair</keyword>
<evidence type="ECO:0000256" key="14">
    <source>
        <dbReference type="ARBA" id="ARBA00023204"/>
    </source>
</evidence>
<sequence>MSKLVLIDGNSIAYRAFFALPLLSNSSGVYTNAAYGFTTMLLKVIEEEKPSHILVAFDAGKTTFRHKDYKEYKGKREKTPIELSEQLPLIKDILDAFQIRYFEMMDYEADDIIGTLSKQAESQQLDTVIISGDKDMLQLVNNHVHVCIPRKGLSDAVRYDLKKVDEKYGLTPKQIIDLKGLMGDTSDNIPGIPGVGEKTALKLLHQFSSVEEVLEHIDEISGKKLREKVREHHDQALLSKKLATIHCDVSLDFSLEELVYPGPDVVKLAEQFKKLEFKSLLDRLEKEVGEELTTIAYQDVKYTIITADNQKEFHSFFDKRALAFFVEATSENPHHAEVIGFSLSDGEESLFIPQEIALDWEVFDQWLGDPERTKLVYDSKKIKILLKNHQKTIKGIQFDTLIAAYLLNPSETQLELSEVASKYLGPTLPSDEEVYGKGAKRRVLQEEELAQHLARKTMTIFRISPVLLQEIQATDLNSLLFDMEMPLANVLADMELQGVYIDQKRLEELGIELKDTLDRLTDEIYEIAGTQFNINSPKQLGEILFDKLGLPVLKKTKTGYSTSADVLEKLAPQHEIVEKILHFRQVGKLHSTYIEGLKKEIGKDGKIHTQFHQTITATGRLSSTEPNLQNIPIRLEEGRRIRQVFTPSNRDWLMLSADYSQIELRVLAHLSKDQTLITAFNEGRDIHTQTAMDIFEVGADEVTSLMRRHAKAVNFGIVYGISDFGLSQNLGISRAEAKEFIERYFKRYPGVKNYMDEAVEQAKKDGFVTTLLNRRRYLPDIRSSNFTKRSFAERTAMNTPIQGTAADIIKYAMIELNQKMKEQNLHSRLLLQVHDELVFELPPSELEIIRTLVPEVMENALQLSVPLKVDVNYGENWYEAK</sequence>
<dbReference type="SUPFAM" id="SSF53098">
    <property type="entry name" value="Ribonuclease H-like"/>
    <property type="match status" value="1"/>
</dbReference>
<dbReference type="InterPro" id="IPR020046">
    <property type="entry name" value="5-3_exonucl_a-hlix_arch_N"/>
</dbReference>
<keyword evidence="13 17" id="KW-0238">DNA-binding</keyword>
<dbReference type="CDD" id="cd06140">
    <property type="entry name" value="DNA_polA_I_Bacillus_like_exo"/>
    <property type="match status" value="1"/>
</dbReference>
<dbReference type="InterPro" id="IPR054690">
    <property type="entry name" value="DNA_polI_exonuclease"/>
</dbReference>
<dbReference type="Gene3D" id="1.10.150.20">
    <property type="entry name" value="5' to 3' exonuclease, C-terminal subdomain"/>
    <property type="match status" value="2"/>
</dbReference>
<evidence type="ECO:0000256" key="10">
    <source>
        <dbReference type="ARBA" id="ARBA00022801"/>
    </source>
</evidence>